<sequence length="505" mass="52706">MLDIIYGLQQALTLPSLAACFTGTALGIVFGALPGLTAAMGVALLIPLSFGMPTVEAFSMLLGMYCGAIYGGCISAILVGTPGTVAAAATVMEGPKLTAKGQSLKALEMATWGSFVGGMVSGLALITCAPLLAQAAMRFGAAEYFALAVFALTVVATFSSGNMLKGLTSAFAGLFISTIGIDPVSGDFRNTFNMPDLFNGVSLVPALVGLFAVSQVILSLEDIFKGQYGIVKYGEVSRKGIGFKELWKQKVNFLRSSLLGTVIGIIPATGASAACFIAYGEAKRFSKTPEEFGKGTLEGIAATESSNNAVTGGALIPMMVLGVPGDVLTAILLGALMIQGLVPGPLLFAEHSDAVNAIFGSFFVAQAAMLLLGLVIVRIAGKIVNVPTPILLPIVLVLCAVGSYATNNSAFDLWLMAVFGFLGYVMLKGDFPLPPMLLAIILGPIAESNFRRTLSISRNDFSVFVTSPIAAAILVLCLAIIIKVGYDEYKRNRTVRESDTQQNKE</sequence>
<feature type="transmembrane region" description="Helical" evidence="1">
    <location>
        <begin position="258"/>
        <end position="279"/>
    </location>
</feature>
<feature type="transmembrane region" description="Helical" evidence="1">
    <location>
        <begin position="197"/>
        <end position="218"/>
    </location>
</feature>
<evidence type="ECO:0000259" key="2">
    <source>
        <dbReference type="Pfam" id="PF01970"/>
    </source>
</evidence>
<keyword evidence="1" id="KW-0472">Membrane</keyword>
<dbReference type="RefSeq" id="WP_334315151.1">
    <property type="nucleotide sequence ID" value="NZ_CP065938.1"/>
</dbReference>
<reference evidence="3" key="1">
    <citation type="submission" date="2020-12" db="EMBL/GenBank/DDBJ databases">
        <title>Taurinivorans muris gen. nov., sp. nov., fundamental and realized metabolic niche of a ubiquitous sulfidogenic bacterium in the murine intestine.</title>
        <authorList>
            <person name="Ye H."/>
            <person name="Hanson B.T."/>
            <person name="Loy A."/>
        </authorList>
    </citation>
    <scope>NUCLEOTIDE SEQUENCE</scope>
    <source>
        <strain evidence="3">LT0009</strain>
    </source>
</reference>
<feature type="transmembrane region" description="Helical" evidence="1">
    <location>
        <begin position="411"/>
        <end position="427"/>
    </location>
</feature>
<protein>
    <submittedName>
        <fullName evidence="3">Tripartite tricarboxylate transporter permease</fullName>
    </submittedName>
</protein>
<dbReference type="PANTHER" id="PTHR35342">
    <property type="entry name" value="TRICARBOXYLIC TRANSPORT PROTEIN"/>
    <property type="match status" value="1"/>
</dbReference>
<name>A0ABY5Y087_9BACT</name>
<feature type="transmembrane region" description="Helical" evidence="1">
    <location>
        <begin position="384"/>
        <end position="405"/>
    </location>
</feature>
<feature type="transmembrane region" description="Helical" evidence="1">
    <location>
        <begin position="354"/>
        <end position="377"/>
    </location>
</feature>
<dbReference type="EMBL" id="CP065938">
    <property type="protein sequence ID" value="UWX05567.1"/>
    <property type="molecule type" value="Genomic_DNA"/>
</dbReference>
<feature type="transmembrane region" description="Helical" evidence="1">
    <location>
        <begin position="144"/>
        <end position="161"/>
    </location>
</feature>
<keyword evidence="1" id="KW-1133">Transmembrane helix</keyword>
<evidence type="ECO:0000313" key="4">
    <source>
        <dbReference type="Proteomes" id="UP001058120"/>
    </source>
</evidence>
<gene>
    <name evidence="3" type="ORF">JBF11_08990</name>
</gene>
<dbReference type="InterPro" id="IPR002823">
    <property type="entry name" value="DUF112_TM"/>
</dbReference>
<dbReference type="Pfam" id="PF01970">
    <property type="entry name" value="TctA"/>
    <property type="match status" value="1"/>
</dbReference>
<feature type="transmembrane region" description="Helical" evidence="1">
    <location>
        <begin position="28"/>
        <end position="50"/>
    </location>
</feature>
<accession>A0ABY5Y087</accession>
<organism evidence="3 4">
    <name type="scientific">Taurinivorans muris</name>
    <dbReference type="NCBI Taxonomy" id="2787751"/>
    <lineage>
        <taxon>Bacteria</taxon>
        <taxon>Pseudomonadati</taxon>
        <taxon>Thermodesulfobacteriota</taxon>
        <taxon>Desulfovibrionia</taxon>
        <taxon>Desulfovibrionales</taxon>
        <taxon>Desulfovibrionaceae</taxon>
        <taxon>Taurinivorans</taxon>
    </lineage>
</organism>
<feature type="domain" description="DUF112" evidence="2">
    <location>
        <begin position="17"/>
        <end position="438"/>
    </location>
</feature>
<dbReference type="Proteomes" id="UP001058120">
    <property type="component" value="Chromosome"/>
</dbReference>
<keyword evidence="1" id="KW-0812">Transmembrane</keyword>
<evidence type="ECO:0000256" key="1">
    <source>
        <dbReference type="SAM" id="Phobius"/>
    </source>
</evidence>
<feature type="transmembrane region" description="Helical" evidence="1">
    <location>
        <begin position="109"/>
        <end position="132"/>
    </location>
</feature>
<proteinExistence type="predicted"/>
<feature type="transmembrane region" description="Helical" evidence="1">
    <location>
        <begin position="327"/>
        <end position="348"/>
    </location>
</feature>
<keyword evidence="4" id="KW-1185">Reference proteome</keyword>
<feature type="transmembrane region" description="Helical" evidence="1">
    <location>
        <begin position="62"/>
        <end position="89"/>
    </location>
</feature>
<evidence type="ECO:0000313" key="3">
    <source>
        <dbReference type="EMBL" id="UWX05567.1"/>
    </source>
</evidence>
<dbReference type="PANTHER" id="PTHR35342:SF5">
    <property type="entry name" value="TRICARBOXYLIC TRANSPORT PROTEIN"/>
    <property type="match status" value="1"/>
</dbReference>
<feature type="transmembrane region" description="Helical" evidence="1">
    <location>
        <begin position="461"/>
        <end position="482"/>
    </location>
</feature>